<dbReference type="AlphaFoldDB" id="A0A0P7BMN8"/>
<name>A0A0P7BMN8_9HYPO</name>
<dbReference type="InterPro" id="IPR046341">
    <property type="entry name" value="SET_dom_sf"/>
</dbReference>
<dbReference type="PANTHER" id="PTHR47643:SF2">
    <property type="entry name" value="TPR DOMAIN PROTEIN (AFU_ORTHOLOGUE AFUA_5G12710)"/>
    <property type="match status" value="1"/>
</dbReference>
<dbReference type="Gene3D" id="1.25.40.10">
    <property type="entry name" value="Tetratricopeptide repeat domain"/>
    <property type="match status" value="1"/>
</dbReference>
<evidence type="ECO:0000313" key="2">
    <source>
        <dbReference type="EMBL" id="KPM41951.1"/>
    </source>
</evidence>
<dbReference type="SMART" id="SM00317">
    <property type="entry name" value="SET"/>
    <property type="match status" value="1"/>
</dbReference>
<dbReference type="Gene3D" id="2.170.270.10">
    <property type="entry name" value="SET domain"/>
    <property type="match status" value="1"/>
</dbReference>
<dbReference type="Proteomes" id="UP000050424">
    <property type="component" value="Unassembled WGS sequence"/>
</dbReference>
<organism evidence="2 3">
    <name type="scientific">Neonectria ditissima</name>
    <dbReference type="NCBI Taxonomy" id="78410"/>
    <lineage>
        <taxon>Eukaryota</taxon>
        <taxon>Fungi</taxon>
        <taxon>Dikarya</taxon>
        <taxon>Ascomycota</taxon>
        <taxon>Pezizomycotina</taxon>
        <taxon>Sordariomycetes</taxon>
        <taxon>Hypocreomycetidae</taxon>
        <taxon>Hypocreales</taxon>
        <taxon>Nectriaceae</taxon>
        <taxon>Neonectria</taxon>
    </lineage>
</organism>
<dbReference type="InterPro" id="IPR011990">
    <property type="entry name" value="TPR-like_helical_dom_sf"/>
</dbReference>
<dbReference type="EMBL" id="LKCW01000057">
    <property type="protein sequence ID" value="KPM41951.1"/>
    <property type="molecule type" value="Genomic_DNA"/>
</dbReference>
<comment type="caution">
    <text evidence="2">The sequence shown here is derived from an EMBL/GenBank/DDBJ whole genome shotgun (WGS) entry which is preliminary data.</text>
</comment>
<dbReference type="PANTHER" id="PTHR47643">
    <property type="entry name" value="TPR DOMAIN PROTEIN (AFU_ORTHOLOGUE AFUA_5G12710)"/>
    <property type="match status" value="1"/>
</dbReference>
<dbReference type="OrthoDB" id="438641at2759"/>
<evidence type="ECO:0000313" key="3">
    <source>
        <dbReference type="Proteomes" id="UP000050424"/>
    </source>
</evidence>
<reference evidence="2 3" key="1">
    <citation type="submission" date="2015-09" db="EMBL/GenBank/DDBJ databases">
        <title>Draft genome of a European isolate of the apple canker pathogen Neonectria ditissima.</title>
        <authorList>
            <person name="Gomez-Cortecero A."/>
            <person name="Harrison R.J."/>
            <person name="Armitage A.D."/>
        </authorList>
    </citation>
    <scope>NUCLEOTIDE SEQUENCE [LARGE SCALE GENOMIC DNA]</scope>
    <source>
        <strain evidence="2 3">R09/05</strain>
    </source>
</reference>
<dbReference type="SUPFAM" id="SSF82199">
    <property type="entry name" value="SET domain"/>
    <property type="match status" value="1"/>
</dbReference>
<dbReference type="STRING" id="78410.A0A0P7BMN8"/>
<protein>
    <recommendedName>
        <fullName evidence="1">SET domain-containing protein</fullName>
    </recommendedName>
</protein>
<dbReference type="SUPFAM" id="SSF48452">
    <property type="entry name" value="TPR-like"/>
    <property type="match status" value="1"/>
</dbReference>
<dbReference type="PROSITE" id="PS50280">
    <property type="entry name" value="SET"/>
    <property type="match status" value="1"/>
</dbReference>
<evidence type="ECO:0000259" key="1">
    <source>
        <dbReference type="PROSITE" id="PS50280"/>
    </source>
</evidence>
<proteinExistence type="predicted"/>
<dbReference type="Pfam" id="PF00856">
    <property type="entry name" value="SET"/>
    <property type="match status" value="1"/>
</dbReference>
<dbReference type="InterPro" id="IPR053209">
    <property type="entry name" value="Gramillin-biosynth_MTr"/>
</dbReference>
<gene>
    <name evidence="2" type="ORF">AK830_g4617</name>
</gene>
<accession>A0A0P7BMN8</accession>
<dbReference type="InterPro" id="IPR001214">
    <property type="entry name" value="SET_dom"/>
</dbReference>
<sequence length="738" mass="82966">MDTHDVSDSPQFVQMLRKQKQSLQDAQSLKGQRFVAKKSRGEITMQFRLRLMLQQGKPPVNKSQLRTTFVPPAYPPCARPLGELKKVMIKNLFLETHHRGSYLLLRAITPADRMSAIMAIAEDENSDVLMLQLYNRESEKERNTAEIISEGLVHIVKEPYLKLMSDGEYGIRVDHPSDLVPLSAHDTRIPSHWRQGARDKNSTAGGWKTKGNDNVAAAKYHVAIECSYTQGIDCSPTEDETHSLRLNRSLAYLKTKQFDAALSDLEHVPATAEKALYRKAQALYDLRRYPESCEVLKALCLKYPENSAARTQLTRAVNRRMEQDRGRFQFRQLYKEAAELRPPHLDHSTYVGPVSVRPSGSRGRGLFTTKAVKAGDLLLCEKAFAHAFVDTQNAQDNHGLTVLINTGTDRITMGAQAELINMVVQKLYRNPSLSSIVTDLHHGAYKPVTSEVNGLPLVDTFLIERIVALNCFGCPLSSREDHLRATKVDTNPKPDNKHHHSCGIWPMASYINHSCYSNARRAFIGDMMVIRATQDLPPDTELTFWYNIPAADDDNGRSKKFQHWGFECDCSICQDDQATDQRTFAKRATLRADGMAALRSNGRTVTRKIETIATKLADTYSRPATEVPRLSIMDIQLALAHIYMRQLQLAKAVDAALGALTCLGYVIEGGNLPRSMGKPMVVRRWGLLKDHVIDCWMLLSAAYRSVAPDLEAQAVEYARISYKVCIGEDETFKETFGE</sequence>
<feature type="domain" description="SET" evidence="1">
    <location>
        <begin position="352"/>
        <end position="547"/>
    </location>
</feature>
<keyword evidence="3" id="KW-1185">Reference proteome</keyword>